<keyword evidence="2" id="KW-1185">Reference proteome</keyword>
<sequence>MTPSARFADLDEHDTSWDEEHYLDAFFSYEFGRYGTCHVERPSIRCCLQLRAPVSVQRLVDACTLFSSTRRPLRSSWRSAPKCLAQQGSATSE</sequence>
<accession>A0A0M3IL74</accession>
<evidence type="ECO:0000313" key="3">
    <source>
        <dbReference type="WBParaSite" id="ALUE_0001950201-mRNA-1"/>
    </source>
</evidence>
<reference evidence="3" key="1">
    <citation type="submission" date="2017-02" db="UniProtKB">
        <authorList>
            <consortium name="WormBaseParasite"/>
        </authorList>
    </citation>
    <scope>IDENTIFICATION</scope>
</reference>
<proteinExistence type="predicted"/>
<name>A0A0M3IL74_ASCLU</name>
<dbReference type="WBParaSite" id="ALUE_0001950201-mRNA-1">
    <property type="protein sequence ID" value="ALUE_0001950201-mRNA-1"/>
    <property type="gene ID" value="ALUE_0001950201"/>
</dbReference>
<organism evidence="2 3">
    <name type="scientific">Ascaris lumbricoides</name>
    <name type="common">Giant roundworm</name>
    <dbReference type="NCBI Taxonomy" id="6252"/>
    <lineage>
        <taxon>Eukaryota</taxon>
        <taxon>Metazoa</taxon>
        <taxon>Ecdysozoa</taxon>
        <taxon>Nematoda</taxon>
        <taxon>Chromadorea</taxon>
        <taxon>Rhabditida</taxon>
        <taxon>Spirurina</taxon>
        <taxon>Ascaridomorpha</taxon>
        <taxon>Ascaridoidea</taxon>
        <taxon>Ascarididae</taxon>
        <taxon>Ascaris</taxon>
    </lineage>
</organism>
<dbReference type="Proteomes" id="UP000036681">
    <property type="component" value="Unplaced"/>
</dbReference>
<dbReference type="AlphaFoldDB" id="A0A0M3IL74"/>
<protein>
    <submittedName>
        <fullName evidence="3">SAM-dependent methyltransferase</fullName>
    </submittedName>
</protein>
<evidence type="ECO:0000313" key="2">
    <source>
        <dbReference type="Proteomes" id="UP000036681"/>
    </source>
</evidence>
<feature type="region of interest" description="Disordered" evidence="1">
    <location>
        <begin position="71"/>
        <end position="93"/>
    </location>
</feature>
<evidence type="ECO:0000256" key="1">
    <source>
        <dbReference type="SAM" id="MobiDB-lite"/>
    </source>
</evidence>